<dbReference type="InterPro" id="IPR002686">
    <property type="entry name" value="Transposase_17"/>
</dbReference>
<dbReference type="SUPFAM" id="SSF143422">
    <property type="entry name" value="Transposase IS200-like"/>
    <property type="match status" value="1"/>
</dbReference>
<dbReference type="Gene3D" id="3.30.70.1290">
    <property type="entry name" value="Transposase IS200-like"/>
    <property type="match status" value="1"/>
</dbReference>
<evidence type="ECO:0000259" key="1">
    <source>
        <dbReference type="Pfam" id="PF01797"/>
    </source>
</evidence>
<dbReference type="Pfam" id="PF01797">
    <property type="entry name" value="Y1_Tnp"/>
    <property type="match status" value="1"/>
</dbReference>
<organism evidence="2 3">
    <name type="scientific">Mycobacterium kansasii 662</name>
    <dbReference type="NCBI Taxonomy" id="1299326"/>
    <lineage>
        <taxon>Bacteria</taxon>
        <taxon>Bacillati</taxon>
        <taxon>Actinomycetota</taxon>
        <taxon>Actinomycetes</taxon>
        <taxon>Mycobacteriales</taxon>
        <taxon>Mycobacteriaceae</taxon>
        <taxon>Mycobacterium</taxon>
    </lineage>
</organism>
<protein>
    <submittedName>
        <fullName evidence="2">Transposase IS200 like family protein</fullName>
    </submittedName>
</protein>
<accession>X7YRT7</accession>
<dbReference type="GO" id="GO:0003677">
    <property type="term" value="F:DNA binding"/>
    <property type="evidence" value="ECO:0007669"/>
    <property type="project" value="InterPro"/>
</dbReference>
<gene>
    <name evidence="2" type="ORF">I545_5984</name>
</gene>
<evidence type="ECO:0000313" key="2">
    <source>
        <dbReference type="EMBL" id="EUA09784.1"/>
    </source>
</evidence>
<dbReference type="InterPro" id="IPR036515">
    <property type="entry name" value="Transposase_17_sf"/>
</dbReference>
<reference evidence="2 3" key="1">
    <citation type="submission" date="2013-12" db="EMBL/GenBank/DDBJ databases">
        <authorList>
            <person name="Brown-Elliot B."/>
            <person name="Wallace R."/>
            <person name="Lenaerts A."/>
            <person name="Ordway D."/>
            <person name="DeGroote M.A."/>
            <person name="Parker T."/>
            <person name="Sizemore C."/>
            <person name="Tallon L.J."/>
            <person name="Sadzewicz L.K."/>
            <person name="Sengamalay N."/>
            <person name="Fraser C.M."/>
            <person name="Hine E."/>
            <person name="Shefchek K.A."/>
            <person name="Das S.P."/>
            <person name="Tettelin H."/>
        </authorList>
    </citation>
    <scope>NUCLEOTIDE SEQUENCE [LARGE SCALE GENOMIC DNA]</scope>
    <source>
        <strain evidence="2 3">662</strain>
    </source>
</reference>
<dbReference type="RefSeq" id="WP_080692224.1">
    <property type="nucleotide sequence ID" value="NZ_JAOA01000013.1"/>
</dbReference>
<dbReference type="GO" id="GO:0004803">
    <property type="term" value="F:transposase activity"/>
    <property type="evidence" value="ECO:0007669"/>
    <property type="project" value="InterPro"/>
</dbReference>
<dbReference type="Proteomes" id="UP000020561">
    <property type="component" value="Unassembled WGS sequence"/>
</dbReference>
<sequence>MITKDHSLATVYRFVQYRSTRKSVFSVKYQVIWCPKYRRDVFRGPIQTRLKQIIAEVSPSVAELMSCRNDARGLAALPR</sequence>
<comment type="caution">
    <text evidence="2">The sequence shown here is derived from an EMBL/GenBank/DDBJ whole genome shotgun (WGS) entry which is preliminary data.</text>
</comment>
<dbReference type="EMBL" id="JAOA01000013">
    <property type="protein sequence ID" value="EUA09784.1"/>
    <property type="molecule type" value="Genomic_DNA"/>
</dbReference>
<evidence type="ECO:0000313" key="3">
    <source>
        <dbReference type="Proteomes" id="UP000020561"/>
    </source>
</evidence>
<proteinExistence type="predicted"/>
<dbReference type="GO" id="GO:0006313">
    <property type="term" value="P:DNA transposition"/>
    <property type="evidence" value="ECO:0007669"/>
    <property type="project" value="InterPro"/>
</dbReference>
<dbReference type="AlphaFoldDB" id="X7YRT7"/>
<feature type="domain" description="Transposase IS200-like" evidence="1">
    <location>
        <begin position="23"/>
        <end position="58"/>
    </location>
</feature>
<name>X7YRT7_MYCKA</name>